<evidence type="ECO:0000313" key="6">
    <source>
        <dbReference type="Proteomes" id="UP000232587"/>
    </source>
</evidence>
<dbReference type="Gene3D" id="2.40.50.840">
    <property type="match status" value="1"/>
</dbReference>
<dbReference type="OrthoDB" id="4470569at2"/>
<dbReference type="PANTHER" id="PTHR18919:SF139">
    <property type="entry name" value="THIOLASE-LIKE PROTEIN TYPE 1 ADDITIONAL C-TERMINAL DOMAIN-CONTAINING PROTEIN"/>
    <property type="match status" value="1"/>
</dbReference>
<keyword evidence="2 5" id="KW-0808">Transferase</keyword>
<dbReference type="Gene3D" id="3.40.47.10">
    <property type="match status" value="1"/>
</dbReference>
<dbReference type="Pfam" id="PF18313">
    <property type="entry name" value="TLP1_add_C"/>
    <property type="match status" value="1"/>
</dbReference>
<dbReference type="RefSeq" id="WP_100867285.1">
    <property type="nucleotide sequence ID" value="NZ_PHUF01000004.1"/>
</dbReference>
<dbReference type="InterPro" id="IPR040771">
    <property type="entry name" value="TLP1_add_C"/>
</dbReference>
<gene>
    <name evidence="5" type="ORF">B0I00_2028</name>
</gene>
<dbReference type="SUPFAM" id="SSF53901">
    <property type="entry name" value="Thiolase-like"/>
    <property type="match status" value="1"/>
</dbReference>
<keyword evidence="3" id="KW-0012">Acyltransferase</keyword>
<dbReference type="PANTHER" id="PTHR18919">
    <property type="entry name" value="ACETYL-COA C-ACYLTRANSFERASE"/>
    <property type="match status" value="1"/>
</dbReference>
<organism evidence="5 6">
    <name type="scientific">Novosphingobium kunmingense</name>
    <dbReference type="NCBI Taxonomy" id="1211806"/>
    <lineage>
        <taxon>Bacteria</taxon>
        <taxon>Pseudomonadati</taxon>
        <taxon>Pseudomonadota</taxon>
        <taxon>Alphaproteobacteria</taxon>
        <taxon>Sphingomonadales</taxon>
        <taxon>Sphingomonadaceae</taxon>
        <taxon>Novosphingobium</taxon>
    </lineage>
</organism>
<evidence type="ECO:0000259" key="4">
    <source>
        <dbReference type="Pfam" id="PF18313"/>
    </source>
</evidence>
<dbReference type="EMBL" id="PHUF01000004">
    <property type="protein sequence ID" value="PKB14440.1"/>
    <property type="molecule type" value="Genomic_DNA"/>
</dbReference>
<dbReference type="GO" id="GO:0016746">
    <property type="term" value="F:acyltransferase activity"/>
    <property type="evidence" value="ECO:0007669"/>
    <property type="project" value="UniProtKB-KW"/>
</dbReference>
<protein>
    <submittedName>
        <fullName evidence="5">Acetyl-CoA C-acetyltransferase</fullName>
    </submittedName>
</protein>
<evidence type="ECO:0000256" key="2">
    <source>
        <dbReference type="ARBA" id="ARBA00022679"/>
    </source>
</evidence>
<dbReference type="InterPro" id="IPR016039">
    <property type="entry name" value="Thiolase-like"/>
</dbReference>
<keyword evidence="6" id="KW-1185">Reference proteome</keyword>
<reference evidence="5 6" key="1">
    <citation type="submission" date="2017-11" db="EMBL/GenBank/DDBJ databases">
        <title>Genomic Encyclopedia of Type Strains, Phase III (KMG-III): the genomes of soil and plant-associated and newly described type strains.</title>
        <authorList>
            <person name="Whitman W."/>
        </authorList>
    </citation>
    <scope>NUCLEOTIDE SEQUENCE [LARGE SCALE GENOMIC DNA]</scope>
    <source>
        <strain evidence="5 6">CGMCC 1.12274</strain>
    </source>
</reference>
<comment type="caution">
    <text evidence="5">The sequence shown here is derived from an EMBL/GenBank/DDBJ whole genome shotgun (WGS) entry which is preliminary data.</text>
</comment>
<proteinExistence type="inferred from homology"/>
<comment type="similarity">
    <text evidence="1">Belongs to the thiolase-like superfamily. Thiolase family.</text>
</comment>
<dbReference type="Proteomes" id="UP000232587">
    <property type="component" value="Unassembled WGS sequence"/>
</dbReference>
<accession>A0A2N0H6A4</accession>
<evidence type="ECO:0000313" key="5">
    <source>
        <dbReference type="EMBL" id="PKB14440.1"/>
    </source>
</evidence>
<evidence type="ECO:0000256" key="1">
    <source>
        <dbReference type="ARBA" id="ARBA00010982"/>
    </source>
</evidence>
<evidence type="ECO:0000256" key="3">
    <source>
        <dbReference type="ARBA" id="ARBA00023315"/>
    </source>
</evidence>
<feature type="domain" description="Thiolase-like protein type 1 additional C-terminal" evidence="4">
    <location>
        <begin position="428"/>
        <end position="496"/>
    </location>
</feature>
<name>A0A2N0H6A4_9SPHN</name>
<dbReference type="AlphaFoldDB" id="A0A2N0H6A4"/>
<sequence length="505" mass="53281">MAISNNTPVIIGVGQVSERVGEDGYAELSPMDLAGAALKAAIADARASGNLAGAIDTVAAIRQFEISATRYSAPFGHSTNTPRSIARRAGADPERAILEVVGGQGPQKLVGEFAADIAAGRSKVAAIAGSEAISTMRSLLARGEKRDWSEDQPGTLEDRGTGYDGVLDKTAMKHGVAAPIAAYPLAENVRRERLGLSLDDYRLEIGRLFAPFTEVAARNPHSAAPTARSAEELAALTERNRLVAEPYGRLVVARDQVNQGAAIVLASVAEARRLGVPEDRWVYVHAVADCAEPSMLSRENLEKSPAAVAAISTALEVAGTDWSSLAHIDFYSCFAIPVFNLLDSFGLDRDDPRGWTLTGGLPFFGGAGNNYSSHAIAEAVARCRAEPGSRALVGANGGNMSKYAAAVYSTEPADWSESRWRHLDKIAPAYAVLDSHDGEATAETFTIQPGKEGEVATLVARVDASRVLGDSRDPGVIAALRSGPVAGRAVRIESDENGVNAFWFT</sequence>